<dbReference type="OrthoDB" id="250064at2"/>
<dbReference type="AlphaFoldDB" id="A6GI24"/>
<dbReference type="RefSeq" id="WP_006976360.1">
    <property type="nucleotide sequence ID" value="NZ_ABCS01000128.1"/>
</dbReference>
<proteinExistence type="predicted"/>
<gene>
    <name evidence="1" type="ORF">PPSIR1_03148</name>
</gene>
<dbReference type="Proteomes" id="UP000005801">
    <property type="component" value="Unassembled WGS sequence"/>
</dbReference>
<evidence type="ECO:0000313" key="2">
    <source>
        <dbReference type="Proteomes" id="UP000005801"/>
    </source>
</evidence>
<organism evidence="1 2">
    <name type="scientific">Plesiocystis pacifica SIR-1</name>
    <dbReference type="NCBI Taxonomy" id="391625"/>
    <lineage>
        <taxon>Bacteria</taxon>
        <taxon>Pseudomonadati</taxon>
        <taxon>Myxococcota</taxon>
        <taxon>Polyangia</taxon>
        <taxon>Nannocystales</taxon>
        <taxon>Nannocystaceae</taxon>
        <taxon>Plesiocystis</taxon>
    </lineage>
</organism>
<name>A6GI24_9BACT</name>
<keyword evidence="2" id="KW-1185">Reference proteome</keyword>
<dbReference type="STRING" id="391625.PPSIR1_03148"/>
<protein>
    <recommendedName>
        <fullName evidence="3">AMP-dependent synthetase/ligase domain-containing protein</fullName>
    </recommendedName>
</protein>
<accession>A6GI24</accession>
<sequence length="308" mass="34024">MTAGSTFDLHPGDVLSYSAGSTQTGPEGFRKLRDRPGLFSAALARWPDIGAALAGKLPLAINAYPAAIGFMSAGVVVDSYLSPRVLSRALQLGAAEAMPTILIGQSLFLADALREHLDAGRPVPRTLLVTSGGYTTPRTLEASLRSWLADHVDTLLFLHGYGVAEVDAGCMMARERDASGRLIFHPRADVDARVDEHGQLLLSLRGPEGERLVEDWATGDSAEASGEGFALWNHRRMHPVVEAALESWTEADWRRRTGYVRREGERVWIQLRRGAAPDPHRPDAEDELDHWEFGRRHGFAWLDKPYWR</sequence>
<reference evidence="1 2" key="1">
    <citation type="submission" date="2007-06" db="EMBL/GenBank/DDBJ databases">
        <authorList>
            <person name="Shimkets L."/>
            <person name="Ferriera S."/>
            <person name="Johnson J."/>
            <person name="Kravitz S."/>
            <person name="Beeson K."/>
            <person name="Sutton G."/>
            <person name="Rogers Y.-H."/>
            <person name="Friedman R."/>
            <person name="Frazier M."/>
            <person name="Venter J.C."/>
        </authorList>
    </citation>
    <scope>NUCLEOTIDE SEQUENCE [LARGE SCALE GENOMIC DNA]</scope>
    <source>
        <strain evidence="1 2">SIR-1</strain>
    </source>
</reference>
<evidence type="ECO:0000313" key="1">
    <source>
        <dbReference type="EMBL" id="EDM74487.1"/>
    </source>
</evidence>
<comment type="caution">
    <text evidence="1">The sequence shown here is derived from an EMBL/GenBank/DDBJ whole genome shotgun (WGS) entry which is preliminary data.</text>
</comment>
<evidence type="ECO:0008006" key="3">
    <source>
        <dbReference type="Google" id="ProtNLM"/>
    </source>
</evidence>
<dbReference type="EMBL" id="ABCS01000128">
    <property type="protein sequence ID" value="EDM74487.1"/>
    <property type="molecule type" value="Genomic_DNA"/>
</dbReference>